<gene>
    <name evidence="1" type="ORF">VTL71DRAFT_13404</name>
</gene>
<name>A0ABR4CKE4_9HELO</name>
<evidence type="ECO:0000313" key="1">
    <source>
        <dbReference type="EMBL" id="KAL2070378.1"/>
    </source>
</evidence>
<accession>A0ABR4CKE4</accession>
<proteinExistence type="predicted"/>
<reference evidence="1 2" key="1">
    <citation type="journal article" date="2024" name="Commun. Biol.">
        <title>Comparative genomic analysis of thermophilic fungi reveals convergent evolutionary adaptations and gene losses.</title>
        <authorList>
            <person name="Steindorff A.S."/>
            <person name="Aguilar-Pontes M.V."/>
            <person name="Robinson A.J."/>
            <person name="Andreopoulos B."/>
            <person name="LaButti K."/>
            <person name="Kuo A."/>
            <person name="Mondo S."/>
            <person name="Riley R."/>
            <person name="Otillar R."/>
            <person name="Haridas S."/>
            <person name="Lipzen A."/>
            <person name="Grimwood J."/>
            <person name="Schmutz J."/>
            <person name="Clum A."/>
            <person name="Reid I.D."/>
            <person name="Moisan M.C."/>
            <person name="Butler G."/>
            <person name="Nguyen T.T.M."/>
            <person name="Dewar K."/>
            <person name="Conant G."/>
            <person name="Drula E."/>
            <person name="Henrissat B."/>
            <person name="Hansel C."/>
            <person name="Singer S."/>
            <person name="Hutchinson M.I."/>
            <person name="de Vries R.P."/>
            <person name="Natvig D.O."/>
            <person name="Powell A.J."/>
            <person name="Tsang A."/>
            <person name="Grigoriev I.V."/>
        </authorList>
    </citation>
    <scope>NUCLEOTIDE SEQUENCE [LARGE SCALE GENOMIC DNA]</scope>
    <source>
        <strain evidence="1 2">CBS 494.80</strain>
    </source>
</reference>
<protein>
    <submittedName>
        <fullName evidence="1">Uncharacterized protein</fullName>
    </submittedName>
</protein>
<dbReference type="Pfam" id="PF26639">
    <property type="entry name" value="Het-6_barrel"/>
    <property type="match status" value="1"/>
</dbReference>
<sequence>MALATQTDLVCDKRSIPWSSLVFIITELGRRNLLGLVVPRNPDGKAFQSKGIRFFRLVDALHHQSPGTWNLAHLLVHSSFLEASDDRDRVFALLGLAYDATGPLFEPNYANTPSELFVSTAAELLRRGGSSNLILHCAGIGFDRKLFDLPSWVPDWTERDGSYELGVIAFLALYHADSNTTNTYHQQEEQILTLSGYIFDVITNLVPPRSRLEPRPGIANDMAEATAILRWKDSIQDLYLPSTVHPCGLPYYPDIVWRTLVASTTHTGVPAPVNFQQYFQDFILYSENTAAREKIDRLPQDPQISESVYIFLMALARHQYHRTVFISRQGYLGLGPPKIELGDKICVFLGFATPFIVRPREEGGYFLVGECHVYGLMDGEVLVGGTLEEIALH</sequence>
<dbReference type="PANTHER" id="PTHR24148">
    <property type="entry name" value="ANKYRIN REPEAT DOMAIN-CONTAINING PROTEIN 39 HOMOLOG-RELATED"/>
    <property type="match status" value="1"/>
</dbReference>
<keyword evidence="2" id="KW-1185">Reference proteome</keyword>
<dbReference type="InterPro" id="IPR052895">
    <property type="entry name" value="HetReg/Transcr_Mod"/>
</dbReference>
<comment type="caution">
    <text evidence="1">The sequence shown here is derived from an EMBL/GenBank/DDBJ whole genome shotgun (WGS) entry which is preliminary data.</text>
</comment>
<dbReference type="PANTHER" id="PTHR24148:SF73">
    <property type="entry name" value="HET DOMAIN PROTEIN (AFU_ORTHOLOGUE AFUA_8G01020)"/>
    <property type="match status" value="1"/>
</dbReference>
<evidence type="ECO:0000313" key="2">
    <source>
        <dbReference type="Proteomes" id="UP001595075"/>
    </source>
</evidence>
<dbReference type="Proteomes" id="UP001595075">
    <property type="component" value="Unassembled WGS sequence"/>
</dbReference>
<dbReference type="EMBL" id="JAZHXI010000006">
    <property type="protein sequence ID" value="KAL2070378.1"/>
    <property type="molecule type" value="Genomic_DNA"/>
</dbReference>
<organism evidence="1 2">
    <name type="scientific">Oculimacula yallundae</name>
    <dbReference type="NCBI Taxonomy" id="86028"/>
    <lineage>
        <taxon>Eukaryota</taxon>
        <taxon>Fungi</taxon>
        <taxon>Dikarya</taxon>
        <taxon>Ascomycota</taxon>
        <taxon>Pezizomycotina</taxon>
        <taxon>Leotiomycetes</taxon>
        <taxon>Helotiales</taxon>
        <taxon>Ploettnerulaceae</taxon>
        <taxon>Oculimacula</taxon>
    </lineage>
</organism>